<proteinExistence type="predicted"/>
<dbReference type="Proteomes" id="UP001281147">
    <property type="component" value="Unassembled WGS sequence"/>
</dbReference>
<name>A0ACC3NQ01_9PEZI</name>
<sequence>MAAQAATIGITEPFPIFTLAHRYLLYDIDVVSYIRREYNICGVLIGSLPQAPQQNVFLGLPVELLPEEARLLVEKGVAHVVDDVVKHKQSFLSNGLSPEERKAYQAALRKQGVGAAKEANKRTHDRKKTALKQKLDTEDWNDIPEDMLRPKAGRKKRDRAEKTKDSAETSVEESYDTLFTSTTDFAPSQPTTSRTASIAGSSTEPEPYAITPTTSYPQLQSAPLSKERYSLPKVPPSYPLYKHLHTEGYFLAPGLRFGCQYMAYPGDPLRFHSHFLVNGMDWDQEFDLLDLVGGGRLGTGVKKAFLIGGQEERGQGGGEQPAGGNAGGVRAFCVEWGATLSGTLHMEVILAT</sequence>
<keyword evidence="1" id="KW-0378">Hydrolase</keyword>
<organism evidence="1 2">
    <name type="scientific">Vermiconidia calcicola</name>
    <dbReference type="NCBI Taxonomy" id="1690605"/>
    <lineage>
        <taxon>Eukaryota</taxon>
        <taxon>Fungi</taxon>
        <taxon>Dikarya</taxon>
        <taxon>Ascomycota</taxon>
        <taxon>Pezizomycotina</taxon>
        <taxon>Dothideomycetes</taxon>
        <taxon>Dothideomycetidae</taxon>
        <taxon>Mycosphaerellales</taxon>
        <taxon>Extremaceae</taxon>
        <taxon>Vermiconidia</taxon>
    </lineage>
</organism>
<gene>
    <name evidence="1" type="primary">SEN34_1</name>
    <name evidence="1" type="ORF">LTR37_003288</name>
</gene>
<protein>
    <submittedName>
        <fullName evidence="1">tRNA-splicing endonuclease subunit</fullName>
        <ecNumber evidence="1">4.6.1.16</ecNumber>
    </submittedName>
</protein>
<keyword evidence="1" id="KW-0540">Nuclease</keyword>
<evidence type="ECO:0000313" key="2">
    <source>
        <dbReference type="Proteomes" id="UP001281147"/>
    </source>
</evidence>
<reference evidence="1" key="1">
    <citation type="submission" date="2023-07" db="EMBL/GenBank/DDBJ databases">
        <title>Black Yeasts Isolated from many extreme environments.</title>
        <authorList>
            <person name="Coleine C."/>
            <person name="Stajich J.E."/>
            <person name="Selbmann L."/>
        </authorList>
    </citation>
    <scope>NUCLEOTIDE SEQUENCE</scope>
    <source>
        <strain evidence="1">CCFEE 5714</strain>
    </source>
</reference>
<keyword evidence="1" id="KW-0456">Lyase</keyword>
<dbReference type="EC" id="4.6.1.16" evidence="1"/>
<keyword evidence="2" id="KW-1185">Reference proteome</keyword>
<keyword evidence="1" id="KW-0255">Endonuclease</keyword>
<dbReference type="EMBL" id="JAUTXU010000019">
    <property type="protein sequence ID" value="KAK3720998.1"/>
    <property type="molecule type" value="Genomic_DNA"/>
</dbReference>
<evidence type="ECO:0000313" key="1">
    <source>
        <dbReference type="EMBL" id="KAK3720998.1"/>
    </source>
</evidence>
<comment type="caution">
    <text evidence="1">The sequence shown here is derived from an EMBL/GenBank/DDBJ whole genome shotgun (WGS) entry which is preliminary data.</text>
</comment>
<accession>A0ACC3NQ01</accession>